<dbReference type="AlphaFoldDB" id="A0A4Z0Q5D8"/>
<dbReference type="Proteomes" id="UP000297549">
    <property type="component" value="Unassembled WGS sequence"/>
</dbReference>
<dbReference type="OrthoDB" id="886866at2"/>
<organism evidence="1 2">
    <name type="scientific">Hymenobacter aquaticus</name>
    <dbReference type="NCBI Taxonomy" id="1867101"/>
    <lineage>
        <taxon>Bacteria</taxon>
        <taxon>Pseudomonadati</taxon>
        <taxon>Bacteroidota</taxon>
        <taxon>Cytophagia</taxon>
        <taxon>Cytophagales</taxon>
        <taxon>Hymenobacteraceae</taxon>
        <taxon>Hymenobacter</taxon>
    </lineage>
</organism>
<evidence type="ECO:0000313" key="2">
    <source>
        <dbReference type="Proteomes" id="UP000297549"/>
    </source>
</evidence>
<dbReference type="RefSeq" id="WP_135462402.1">
    <property type="nucleotide sequence ID" value="NZ_SRLC01000001.1"/>
</dbReference>
<dbReference type="InterPro" id="IPR010982">
    <property type="entry name" value="Lambda_DNA-bd_dom_sf"/>
</dbReference>
<gene>
    <name evidence="1" type="ORF">E5K00_06370</name>
</gene>
<evidence type="ECO:0000313" key="1">
    <source>
        <dbReference type="EMBL" id="TGE24824.1"/>
    </source>
</evidence>
<proteinExistence type="predicted"/>
<accession>A0A4Z0Q5D8</accession>
<name>A0A4Z0Q5D8_9BACT</name>
<dbReference type="EMBL" id="SRLC01000001">
    <property type="protein sequence ID" value="TGE24824.1"/>
    <property type="molecule type" value="Genomic_DNA"/>
</dbReference>
<reference evidence="1 2" key="1">
    <citation type="submission" date="2019-04" db="EMBL/GenBank/DDBJ databases">
        <authorList>
            <person name="Feng G."/>
            <person name="Zhang J."/>
            <person name="Zhu H."/>
        </authorList>
    </citation>
    <scope>NUCLEOTIDE SEQUENCE [LARGE SCALE GENOMIC DNA]</scope>
    <source>
        <strain evidence="1 2">JCM 31653</strain>
    </source>
</reference>
<dbReference type="GO" id="GO:0003677">
    <property type="term" value="F:DNA binding"/>
    <property type="evidence" value="ECO:0007669"/>
    <property type="project" value="InterPro"/>
</dbReference>
<dbReference type="SUPFAM" id="SSF47413">
    <property type="entry name" value="lambda repressor-like DNA-binding domains"/>
    <property type="match status" value="1"/>
</dbReference>
<sequence length="199" mass="21571">MGRRAYHSNSLSAQVRRHFSLTQAELAQFVGVSAPMLAMAESGRKALGKAADNRLWVLARLLPPPDGQGPEAPAPAAEPVSDPAAPPEAAVLEQRLSRLRFYVIKARFELGQRGTLAQGQARRRWAQEVLRPLLAAPPVEAVWLGADPARDLYWLEGLVIHTNAAPLTLSATERALRQARLRGLEAEVAALEQALAPNT</sequence>
<keyword evidence="2" id="KW-1185">Reference proteome</keyword>
<protein>
    <submittedName>
        <fullName evidence="1">Uncharacterized protein</fullName>
    </submittedName>
</protein>
<dbReference type="Gene3D" id="1.10.260.40">
    <property type="entry name" value="lambda repressor-like DNA-binding domains"/>
    <property type="match status" value="1"/>
</dbReference>
<comment type="caution">
    <text evidence="1">The sequence shown here is derived from an EMBL/GenBank/DDBJ whole genome shotgun (WGS) entry which is preliminary data.</text>
</comment>